<protein>
    <submittedName>
        <fullName evidence="7">DNA-binding MurR/RpiR family transcriptional regulator</fullName>
    </submittedName>
</protein>
<evidence type="ECO:0000256" key="3">
    <source>
        <dbReference type="ARBA" id="ARBA00023163"/>
    </source>
</evidence>
<dbReference type="Pfam" id="PF01418">
    <property type="entry name" value="HTH_6"/>
    <property type="match status" value="1"/>
</dbReference>
<evidence type="ECO:0000313" key="7">
    <source>
        <dbReference type="EMBL" id="MDP9889565.1"/>
    </source>
</evidence>
<dbReference type="InterPro" id="IPR000281">
    <property type="entry name" value="HTH_RpiR"/>
</dbReference>
<keyword evidence="1" id="KW-0805">Transcription regulation</keyword>
<dbReference type="CDD" id="cd05013">
    <property type="entry name" value="SIS_RpiR"/>
    <property type="match status" value="1"/>
</dbReference>
<keyword evidence="2 7" id="KW-0238">DNA-binding</keyword>
<keyword evidence="4" id="KW-0175">Coiled coil</keyword>
<dbReference type="InterPro" id="IPR035472">
    <property type="entry name" value="RpiR-like_SIS"/>
</dbReference>
<dbReference type="RefSeq" id="WP_307309932.1">
    <property type="nucleotide sequence ID" value="NZ_JAUSRE010000017.1"/>
</dbReference>
<evidence type="ECO:0000259" key="6">
    <source>
        <dbReference type="PROSITE" id="PS51464"/>
    </source>
</evidence>
<dbReference type="InterPro" id="IPR001347">
    <property type="entry name" value="SIS_dom"/>
</dbReference>
<dbReference type="PANTHER" id="PTHR30514">
    <property type="entry name" value="GLUCOKINASE"/>
    <property type="match status" value="1"/>
</dbReference>
<evidence type="ECO:0000256" key="2">
    <source>
        <dbReference type="ARBA" id="ARBA00023125"/>
    </source>
</evidence>
<dbReference type="PROSITE" id="PS51464">
    <property type="entry name" value="SIS"/>
    <property type="match status" value="1"/>
</dbReference>
<feature type="domain" description="HTH rpiR-type" evidence="5">
    <location>
        <begin position="7"/>
        <end position="83"/>
    </location>
</feature>
<organism evidence="7 8">
    <name type="scientific">Pseudarthrobacter enclensis</name>
    <dbReference type="NCBI Taxonomy" id="993070"/>
    <lineage>
        <taxon>Bacteria</taxon>
        <taxon>Bacillati</taxon>
        <taxon>Actinomycetota</taxon>
        <taxon>Actinomycetes</taxon>
        <taxon>Micrococcales</taxon>
        <taxon>Micrococcaceae</taxon>
        <taxon>Pseudarthrobacter</taxon>
    </lineage>
</organism>
<feature type="domain" description="SIS" evidence="6">
    <location>
        <begin position="129"/>
        <end position="271"/>
    </location>
</feature>
<dbReference type="PROSITE" id="PS51071">
    <property type="entry name" value="HTH_RPIR"/>
    <property type="match status" value="1"/>
</dbReference>
<proteinExistence type="predicted"/>
<evidence type="ECO:0000313" key="8">
    <source>
        <dbReference type="Proteomes" id="UP001226577"/>
    </source>
</evidence>
<comment type="caution">
    <text evidence="7">The sequence shown here is derived from an EMBL/GenBank/DDBJ whole genome shotgun (WGS) entry which is preliminary data.</text>
</comment>
<dbReference type="InterPro" id="IPR046348">
    <property type="entry name" value="SIS_dom_sf"/>
</dbReference>
<dbReference type="PANTHER" id="PTHR30514:SF18">
    <property type="entry name" value="RPIR-FAMILY TRANSCRIPTIONAL REGULATOR"/>
    <property type="match status" value="1"/>
</dbReference>
<evidence type="ECO:0000256" key="1">
    <source>
        <dbReference type="ARBA" id="ARBA00023015"/>
    </source>
</evidence>
<keyword evidence="8" id="KW-1185">Reference proteome</keyword>
<dbReference type="SUPFAM" id="SSF53697">
    <property type="entry name" value="SIS domain"/>
    <property type="match status" value="1"/>
</dbReference>
<dbReference type="Gene3D" id="3.40.50.10490">
    <property type="entry name" value="Glucose-6-phosphate isomerase like protein, domain 1"/>
    <property type="match status" value="1"/>
</dbReference>
<dbReference type="Proteomes" id="UP001226577">
    <property type="component" value="Unassembled WGS sequence"/>
</dbReference>
<dbReference type="InterPro" id="IPR009057">
    <property type="entry name" value="Homeodomain-like_sf"/>
</dbReference>
<dbReference type="Pfam" id="PF01380">
    <property type="entry name" value="SIS"/>
    <property type="match status" value="1"/>
</dbReference>
<sequence>MTVDTYRELTRVLQERLPTLAPGQQRIARVLLDDPDGTAFRTIAETADIAGVNQSSLVRFSALLGLKGYPALVKLCQQNLAKEANLINRLEQSEKHAESQSLFDAVLEHEKSNLLRTYARIEDADWSRAVEHLSRAPRIYVMGLRKCAPIAQLFTYLLHLVRPGVEQIAPATGVIIDQLRDLDPDGVFVAMSIRRYTADTVRALKHAKDNGLKTIALTDDPSSPLARLAETTFYIDTEGVTILRSMSVFTSVVQTLATAVTIQSGARSRNELMLDEQLLEDFNVYYKD</sequence>
<evidence type="ECO:0000256" key="4">
    <source>
        <dbReference type="SAM" id="Coils"/>
    </source>
</evidence>
<name>A0ABT9RWE2_9MICC</name>
<dbReference type="SUPFAM" id="SSF46689">
    <property type="entry name" value="Homeodomain-like"/>
    <property type="match status" value="1"/>
</dbReference>
<dbReference type="InterPro" id="IPR047640">
    <property type="entry name" value="RpiR-like"/>
</dbReference>
<gene>
    <name evidence="7" type="ORF">J2X98_003176</name>
</gene>
<dbReference type="EMBL" id="JAUSRE010000017">
    <property type="protein sequence ID" value="MDP9889565.1"/>
    <property type="molecule type" value="Genomic_DNA"/>
</dbReference>
<accession>A0ABT9RWE2</accession>
<feature type="coiled-coil region" evidence="4">
    <location>
        <begin position="73"/>
        <end position="100"/>
    </location>
</feature>
<dbReference type="InterPro" id="IPR036388">
    <property type="entry name" value="WH-like_DNA-bd_sf"/>
</dbReference>
<dbReference type="Gene3D" id="1.10.10.10">
    <property type="entry name" value="Winged helix-like DNA-binding domain superfamily/Winged helix DNA-binding domain"/>
    <property type="match status" value="1"/>
</dbReference>
<dbReference type="GO" id="GO:0003677">
    <property type="term" value="F:DNA binding"/>
    <property type="evidence" value="ECO:0007669"/>
    <property type="project" value="UniProtKB-KW"/>
</dbReference>
<keyword evidence="3" id="KW-0804">Transcription</keyword>
<reference evidence="7 8" key="1">
    <citation type="submission" date="2023-07" db="EMBL/GenBank/DDBJ databases">
        <title>Sorghum-associated microbial communities from plants grown in Nebraska, USA.</title>
        <authorList>
            <person name="Schachtman D."/>
        </authorList>
    </citation>
    <scope>NUCLEOTIDE SEQUENCE [LARGE SCALE GENOMIC DNA]</scope>
    <source>
        <strain evidence="7 8">CC222</strain>
    </source>
</reference>
<evidence type="ECO:0000259" key="5">
    <source>
        <dbReference type="PROSITE" id="PS51071"/>
    </source>
</evidence>